<dbReference type="GO" id="GO:0030288">
    <property type="term" value="C:outer membrane-bounded periplasmic space"/>
    <property type="evidence" value="ECO:0007669"/>
    <property type="project" value="TreeGrafter"/>
</dbReference>
<dbReference type="FunFam" id="2.30.42.10:FF:000063">
    <property type="entry name" value="Peptidase, S41 family"/>
    <property type="match status" value="1"/>
</dbReference>
<evidence type="ECO:0000256" key="4">
    <source>
        <dbReference type="ARBA" id="ARBA00022825"/>
    </source>
</evidence>
<keyword evidence="4 5" id="KW-0720">Serine protease</keyword>
<dbReference type="Proteomes" id="UP000233517">
    <property type="component" value="Unassembled WGS sequence"/>
</dbReference>
<dbReference type="PANTHER" id="PTHR32060">
    <property type="entry name" value="TAIL-SPECIFIC PROTEASE"/>
    <property type="match status" value="1"/>
</dbReference>
<sequence length="419" mass="46406">MNNKNKMRLKKIFKKIAVFLLNVFILFFVFLAGAYLAVENNVVKKVAEGEVVFLGKLSGKYQKYDGKLSQNIDFNLYWDTWDIIKESYVGKDALTDKQMFYGSLKGLVNSIDDPYSEFMDPKSTKEFEDDMSGSFEGIGAEIGIKDGTLTVIAPLDGTPAYNAGLMAGDKILEINSESTEDMSIDQAVSKIRGPKGSEVVLKIFRIGLEDFKDISITRDTIVIKSVSLEVLNDNIFLIKINAFNGDTDSLFSQFAKQAFDEKAKGVILDLRNNPGGYLESSVLVLGEWVSGQKALIERFSDEHETEYTAEGSNYLTNIPSVVLINYGSASASEIVAGALQDYGKATIVGEKSYGKGSVQMIKNMEDGSSVKITIAKWLTPLGQDINKEGINPDEEVELTFEDFEKDFDPQLEKALDLLK</sequence>
<dbReference type="SUPFAM" id="SSF50156">
    <property type="entry name" value="PDZ domain-like"/>
    <property type="match status" value="1"/>
</dbReference>
<dbReference type="PANTHER" id="PTHR32060:SF30">
    <property type="entry name" value="CARBOXY-TERMINAL PROCESSING PROTEASE CTPA"/>
    <property type="match status" value="1"/>
</dbReference>
<dbReference type="GO" id="GO:0007165">
    <property type="term" value="P:signal transduction"/>
    <property type="evidence" value="ECO:0007669"/>
    <property type="project" value="TreeGrafter"/>
</dbReference>
<feature type="domain" description="PDZ" evidence="7">
    <location>
        <begin position="124"/>
        <end position="192"/>
    </location>
</feature>
<dbReference type="EMBL" id="PHAI01000002">
    <property type="protein sequence ID" value="PKM91374.1"/>
    <property type="molecule type" value="Genomic_DNA"/>
</dbReference>
<dbReference type="SUPFAM" id="SSF52096">
    <property type="entry name" value="ClpP/crotonase"/>
    <property type="match status" value="1"/>
</dbReference>
<evidence type="ECO:0000256" key="6">
    <source>
        <dbReference type="SAM" id="Phobius"/>
    </source>
</evidence>
<dbReference type="InterPro" id="IPR004447">
    <property type="entry name" value="Peptidase_S41A"/>
</dbReference>
<evidence type="ECO:0000256" key="5">
    <source>
        <dbReference type="RuleBase" id="RU004404"/>
    </source>
</evidence>
<dbReference type="InterPro" id="IPR029045">
    <property type="entry name" value="ClpP/crotonase-like_dom_sf"/>
</dbReference>
<dbReference type="Pfam" id="PF17820">
    <property type="entry name" value="PDZ_6"/>
    <property type="match status" value="1"/>
</dbReference>
<dbReference type="PROSITE" id="PS50106">
    <property type="entry name" value="PDZ"/>
    <property type="match status" value="1"/>
</dbReference>
<proteinExistence type="inferred from homology"/>
<keyword evidence="6" id="KW-0472">Membrane</keyword>
<accession>A0A2N2E9F8</accession>
<keyword evidence="6" id="KW-0812">Transmembrane</keyword>
<feature type="transmembrane region" description="Helical" evidence="6">
    <location>
        <begin position="12"/>
        <end position="38"/>
    </location>
</feature>
<protein>
    <submittedName>
        <fullName evidence="8">S41 family peptidase</fullName>
    </submittedName>
</protein>
<dbReference type="InterPro" id="IPR041489">
    <property type="entry name" value="PDZ_6"/>
</dbReference>
<evidence type="ECO:0000256" key="2">
    <source>
        <dbReference type="ARBA" id="ARBA00022670"/>
    </source>
</evidence>
<name>A0A2N2E9F8_9BACT</name>
<comment type="similarity">
    <text evidence="1 5">Belongs to the peptidase S41A family.</text>
</comment>
<dbReference type="InterPro" id="IPR055210">
    <property type="entry name" value="CtpA/B_N"/>
</dbReference>
<dbReference type="Gene3D" id="2.30.42.10">
    <property type="match status" value="1"/>
</dbReference>
<dbReference type="InterPro" id="IPR005151">
    <property type="entry name" value="Tail-specific_protease"/>
</dbReference>
<comment type="caution">
    <text evidence="8">The sequence shown here is derived from an EMBL/GenBank/DDBJ whole genome shotgun (WGS) entry which is preliminary data.</text>
</comment>
<dbReference type="GO" id="GO:0008236">
    <property type="term" value="F:serine-type peptidase activity"/>
    <property type="evidence" value="ECO:0007669"/>
    <property type="project" value="UniProtKB-KW"/>
</dbReference>
<dbReference type="Gene3D" id="3.90.226.10">
    <property type="entry name" value="2-enoyl-CoA Hydratase, Chain A, domain 1"/>
    <property type="match status" value="1"/>
</dbReference>
<evidence type="ECO:0000256" key="1">
    <source>
        <dbReference type="ARBA" id="ARBA00009179"/>
    </source>
</evidence>
<evidence type="ECO:0000313" key="8">
    <source>
        <dbReference type="EMBL" id="PKM91374.1"/>
    </source>
</evidence>
<evidence type="ECO:0000313" key="9">
    <source>
        <dbReference type="Proteomes" id="UP000233517"/>
    </source>
</evidence>
<dbReference type="AlphaFoldDB" id="A0A2N2E9F8"/>
<dbReference type="CDD" id="cd07560">
    <property type="entry name" value="Peptidase_S41_CPP"/>
    <property type="match status" value="1"/>
</dbReference>
<keyword evidence="3 5" id="KW-0378">Hydrolase</keyword>
<dbReference type="InterPro" id="IPR036034">
    <property type="entry name" value="PDZ_sf"/>
</dbReference>
<keyword evidence="6" id="KW-1133">Transmembrane helix</keyword>
<dbReference type="CDD" id="cd06782">
    <property type="entry name" value="cpPDZ_CPP-like"/>
    <property type="match status" value="1"/>
</dbReference>
<dbReference type="GO" id="GO:0006508">
    <property type="term" value="P:proteolysis"/>
    <property type="evidence" value="ECO:0007669"/>
    <property type="project" value="UniProtKB-KW"/>
</dbReference>
<evidence type="ECO:0000259" key="7">
    <source>
        <dbReference type="PROSITE" id="PS50106"/>
    </source>
</evidence>
<dbReference type="Pfam" id="PF03572">
    <property type="entry name" value="Peptidase_S41"/>
    <property type="match status" value="1"/>
</dbReference>
<dbReference type="GO" id="GO:0004175">
    <property type="term" value="F:endopeptidase activity"/>
    <property type="evidence" value="ECO:0007669"/>
    <property type="project" value="TreeGrafter"/>
</dbReference>
<reference evidence="8 9" key="1">
    <citation type="journal article" date="2017" name="ISME J.">
        <title>Potential for microbial H2 and metal transformations associated with novel bacteria and archaea in deep terrestrial subsurface sediments.</title>
        <authorList>
            <person name="Hernsdorf A.W."/>
            <person name="Amano Y."/>
            <person name="Miyakawa K."/>
            <person name="Ise K."/>
            <person name="Suzuki Y."/>
            <person name="Anantharaman K."/>
            <person name="Probst A."/>
            <person name="Burstein D."/>
            <person name="Thomas B.C."/>
            <person name="Banfield J.F."/>
        </authorList>
    </citation>
    <scope>NUCLEOTIDE SEQUENCE [LARGE SCALE GENOMIC DNA]</scope>
    <source>
        <strain evidence="8">HGW-Falkowbacteria-1</strain>
    </source>
</reference>
<dbReference type="Pfam" id="PF22694">
    <property type="entry name" value="CtpB_N-like"/>
    <property type="match status" value="1"/>
</dbReference>
<dbReference type="SMART" id="SM00245">
    <property type="entry name" value="TSPc"/>
    <property type="match status" value="1"/>
</dbReference>
<dbReference type="SMART" id="SM00228">
    <property type="entry name" value="PDZ"/>
    <property type="match status" value="1"/>
</dbReference>
<dbReference type="Gene3D" id="3.30.750.44">
    <property type="match status" value="1"/>
</dbReference>
<keyword evidence="2 5" id="KW-0645">Protease</keyword>
<dbReference type="InterPro" id="IPR001478">
    <property type="entry name" value="PDZ"/>
</dbReference>
<gene>
    <name evidence="8" type="ORF">CVU82_02140</name>
</gene>
<dbReference type="NCBIfam" id="TIGR00225">
    <property type="entry name" value="prc"/>
    <property type="match status" value="1"/>
</dbReference>
<evidence type="ECO:0000256" key="3">
    <source>
        <dbReference type="ARBA" id="ARBA00022801"/>
    </source>
</evidence>
<organism evidence="8 9">
    <name type="scientific">Candidatus Falkowbacteria bacterium HGW-Falkowbacteria-1</name>
    <dbReference type="NCBI Taxonomy" id="2013768"/>
    <lineage>
        <taxon>Bacteria</taxon>
        <taxon>Candidatus Falkowiibacteriota</taxon>
    </lineage>
</organism>